<keyword evidence="3" id="KW-1185">Reference proteome</keyword>
<name>A0ABV9ESD9_9ACTN</name>
<comment type="caution">
    <text evidence="2">The sequence shown here is derived from an EMBL/GenBank/DDBJ whole genome shotgun (WGS) entry which is preliminary data.</text>
</comment>
<evidence type="ECO:0000256" key="1">
    <source>
        <dbReference type="SAM" id="MobiDB-lite"/>
    </source>
</evidence>
<dbReference type="RefSeq" id="WP_262847173.1">
    <property type="nucleotide sequence ID" value="NZ_JANZYP010000059.1"/>
</dbReference>
<reference evidence="3" key="1">
    <citation type="journal article" date="2019" name="Int. J. Syst. Evol. Microbiol.">
        <title>The Global Catalogue of Microorganisms (GCM) 10K type strain sequencing project: providing services to taxonomists for standard genome sequencing and annotation.</title>
        <authorList>
            <consortium name="The Broad Institute Genomics Platform"/>
            <consortium name="The Broad Institute Genome Sequencing Center for Infectious Disease"/>
            <person name="Wu L."/>
            <person name="Ma J."/>
        </authorList>
    </citation>
    <scope>NUCLEOTIDE SEQUENCE [LARGE SCALE GENOMIC DNA]</scope>
    <source>
        <strain evidence="3">CCUG 49560</strain>
    </source>
</reference>
<evidence type="ECO:0000313" key="3">
    <source>
        <dbReference type="Proteomes" id="UP001595891"/>
    </source>
</evidence>
<feature type="region of interest" description="Disordered" evidence="1">
    <location>
        <begin position="1"/>
        <end position="62"/>
    </location>
</feature>
<dbReference type="Proteomes" id="UP001595891">
    <property type="component" value="Unassembled WGS sequence"/>
</dbReference>
<accession>A0ABV9ESD9</accession>
<dbReference type="EMBL" id="JBHSFN010000033">
    <property type="protein sequence ID" value="MFC4591517.1"/>
    <property type="molecule type" value="Genomic_DNA"/>
</dbReference>
<feature type="compositionally biased region" description="Low complexity" evidence="1">
    <location>
        <begin position="17"/>
        <end position="34"/>
    </location>
</feature>
<sequence>MRPASTLPPTEPTTVNPAATAGSPGSASAIGTSALTHNPTSIARGLPQAAPRTDTAAAWRIH</sequence>
<gene>
    <name evidence="2" type="ORF">ACFO8L_35865</name>
</gene>
<organism evidence="2 3">
    <name type="scientific">Sphaerisporangium corydalis</name>
    <dbReference type="NCBI Taxonomy" id="1441875"/>
    <lineage>
        <taxon>Bacteria</taxon>
        <taxon>Bacillati</taxon>
        <taxon>Actinomycetota</taxon>
        <taxon>Actinomycetes</taxon>
        <taxon>Streptosporangiales</taxon>
        <taxon>Streptosporangiaceae</taxon>
        <taxon>Sphaerisporangium</taxon>
    </lineage>
</organism>
<proteinExistence type="predicted"/>
<evidence type="ECO:0000313" key="2">
    <source>
        <dbReference type="EMBL" id="MFC4591517.1"/>
    </source>
</evidence>
<protein>
    <submittedName>
        <fullName evidence="2">Uncharacterized protein</fullName>
    </submittedName>
</protein>